<sequence>MITAKGDTVNAVAPIILSASRSTDLPAFYAPWFAHRLEQGYSVWVNPFNRRPQYVSFARARVIVFWSKNPRPLMQYLDLVDKHIPQYYFQFTVNDYDREGLEPHVPPLEKRVETFKRLAERLGPHKVVWRFDPLILTPETPLDVLLHKVRKVGDMLHNHTRRLVFSFADIAEYKKVQNNLNRFACKK</sequence>
<evidence type="ECO:0000313" key="1">
    <source>
        <dbReference type="EMBL" id="GAU07337.1"/>
    </source>
</evidence>
<organism evidence="1 2">
    <name type="scientific">Desulfoplanes formicivorans</name>
    <dbReference type="NCBI Taxonomy" id="1592317"/>
    <lineage>
        <taxon>Bacteria</taxon>
        <taxon>Pseudomonadati</taxon>
        <taxon>Thermodesulfobacteriota</taxon>
        <taxon>Desulfovibrionia</taxon>
        <taxon>Desulfovibrionales</taxon>
        <taxon>Desulfoplanaceae</taxon>
        <taxon>Desulfoplanes</taxon>
    </lineage>
</organism>
<dbReference type="AlphaFoldDB" id="A0A194AAY1"/>
<gene>
    <name evidence="1" type="ORF">DPF_0015</name>
</gene>
<proteinExistence type="predicted"/>
<accession>A0A194AAY1</accession>
<evidence type="ECO:0008006" key="3">
    <source>
        <dbReference type="Google" id="ProtNLM"/>
    </source>
</evidence>
<name>A0A194AAY1_9BACT</name>
<protein>
    <recommendedName>
        <fullName evidence="3">DUF1848 domain-containing protein</fullName>
    </recommendedName>
</protein>
<reference evidence="2" key="1">
    <citation type="submission" date="2016-06" db="EMBL/GenBank/DDBJ databases">
        <title>Draft genome sequence of Desulfoplanes formicivorans strain Pf12B.</title>
        <authorList>
            <person name="Watanabe M."/>
            <person name="Kojima H."/>
            <person name="Fukui M."/>
        </authorList>
    </citation>
    <scope>NUCLEOTIDE SEQUENCE [LARGE SCALE GENOMIC DNA]</scope>
    <source>
        <strain evidence="2">Pf12B</strain>
    </source>
</reference>
<comment type="caution">
    <text evidence="1">The sequence shown here is derived from an EMBL/GenBank/DDBJ whole genome shotgun (WGS) entry which is preliminary data.</text>
</comment>
<dbReference type="Pfam" id="PF08902">
    <property type="entry name" value="DUF1848"/>
    <property type="match status" value="1"/>
</dbReference>
<keyword evidence="2" id="KW-1185">Reference proteome</keyword>
<dbReference type="EMBL" id="BDFE01000003">
    <property type="protein sequence ID" value="GAU07337.1"/>
    <property type="molecule type" value="Genomic_DNA"/>
</dbReference>
<dbReference type="RefSeq" id="WP_218069943.1">
    <property type="nucleotide sequence ID" value="NZ_BDFE01000003.1"/>
</dbReference>
<dbReference type="InterPro" id="IPR014998">
    <property type="entry name" value="DUF1848"/>
</dbReference>
<evidence type="ECO:0000313" key="2">
    <source>
        <dbReference type="Proteomes" id="UP000095200"/>
    </source>
</evidence>
<dbReference type="Proteomes" id="UP000095200">
    <property type="component" value="Unassembled WGS sequence"/>
</dbReference>